<feature type="domain" description="Signal transduction histidine kinase HWE region" evidence="8">
    <location>
        <begin position="65"/>
        <end position="148"/>
    </location>
</feature>
<dbReference type="EC" id="2.7.13.3" evidence="2"/>
<dbReference type="InterPro" id="IPR011102">
    <property type="entry name" value="Sig_transdc_His_kinase_HWE"/>
</dbReference>
<evidence type="ECO:0000256" key="2">
    <source>
        <dbReference type="ARBA" id="ARBA00012438"/>
    </source>
</evidence>
<keyword evidence="3" id="KW-0597">Phosphoprotein</keyword>
<proteinExistence type="predicted"/>
<evidence type="ECO:0000256" key="7">
    <source>
        <dbReference type="ARBA" id="ARBA00022840"/>
    </source>
</evidence>
<evidence type="ECO:0000256" key="6">
    <source>
        <dbReference type="ARBA" id="ARBA00022777"/>
    </source>
</evidence>
<reference evidence="9" key="2">
    <citation type="submission" date="2021-08" db="EMBL/GenBank/DDBJ databases">
        <authorList>
            <person name="Tani A."/>
            <person name="Ola A."/>
            <person name="Ogura Y."/>
            <person name="Katsura K."/>
            <person name="Hayashi T."/>
        </authorList>
    </citation>
    <scope>NUCLEOTIDE SEQUENCE</scope>
    <source>
        <strain evidence="9">DSM 19015</strain>
    </source>
</reference>
<comment type="caution">
    <text evidence="9">The sequence shown here is derived from an EMBL/GenBank/DDBJ whole genome shotgun (WGS) entry which is preliminary data.</text>
</comment>
<evidence type="ECO:0000256" key="1">
    <source>
        <dbReference type="ARBA" id="ARBA00000085"/>
    </source>
</evidence>
<evidence type="ECO:0000259" key="8">
    <source>
        <dbReference type="SMART" id="SM00911"/>
    </source>
</evidence>
<evidence type="ECO:0000313" key="10">
    <source>
        <dbReference type="Proteomes" id="UP001055125"/>
    </source>
</evidence>
<keyword evidence="5" id="KW-0547">Nucleotide-binding</keyword>
<keyword evidence="4" id="KW-0808">Transferase</keyword>
<dbReference type="SMART" id="SM00911">
    <property type="entry name" value="HWE_HK"/>
    <property type="match status" value="1"/>
</dbReference>
<dbReference type="PANTHER" id="PTHR41523:SF7">
    <property type="entry name" value="HISTIDINE KINASE"/>
    <property type="match status" value="1"/>
</dbReference>
<keyword evidence="7" id="KW-0067">ATP-binding</keyword>
<keyword evidence="6" id="KW-0418">Kinase</keyword>
<dbReference type="RefSeq" id="WP_238244917.1">
    <property type="nucleotide sequence ID" value="NZ_BPQP01000046.1"/>
</dbReference>
<name>A0ABQ4RY52_9HYPH</name>
<organism evidence="9 10">
    <name type="scientific">Methylobacterium iners</name>
    <dbReference type="NCBI Taxonomy" id="418707"/>
    <lineage>
        <taxon>Bacteria</taxon>
        <taxon>Pseudomonadati</taxon>
        <taxon>Pseudomonadota</taxon>
        <taxon>Alphaproteobacteria</taxon>
        <taxon>Hyphomicrobiales</taxon>
        <taxon>Methylobacteriaceae</taxon>
        <taxon>Methylobacterium</taxon>
    </lineage>
</organism>
<sequence>MEHLDLTSLRGAPSSHWDDTETVLLMLADFMAAGPDAPGRQIAKLERENARLVAHCEQQKLVMAELGHRLKNSLALVQAMVNQTLRGEVSVEGAREALTARIAALGRSHALLMDESWSGATVRQVVEGALLLHAERAAPDRVHVAGPSVHLTPRQMLALSMALHELGTNAAKYGALSVITGRVEVVWSMRRRRDGRWLHLEWREAGGPTVIPPTRRGFGSKLIERALRDALEGEVTLSFDPAGVTCTVTAFLKPSAPKLRQRAQS</sequence>
<reference evidence="9" key="1">
    <citation type="journal article" date="2021" name="Front. Microbiol.">
        <title>Comprehensive Comparative Genomics and Phenotyping of Methylobacterium Species.</title>
        <authorList>
            <person name="Alessa O."/>
            <person name="Ogura Y."/>
            <person name="Fujitani Y."/>
            <person name="Takami H."/>
            <person name="Hayashi T."/>
            <person name="Sahin N."/>
            <person name="Tani A."/>
        </authorList>
    </citation>
    <scope>NUCLEOTIDE SEQUENCE</scope>
    <source>
        <strain evidence="9">DSM 19015</strain>
    </source>
</reference>
<dbReference type="Proteomes" id="UP001055125">
    <property type="component" value="Unassembled WGS sequence"/>
</dbReference>
<dbReference type="PANTHER" id="PTHR41523">
    <property type="entry name" value="TWO-COMPONENT SYSTEM SENSOR PROTEIN"/>
    <property type="match status" value="1"/>
</dbReference>
<dbReference type="Pfam" id="PF07536">
    <property type="entry name" value="HWE_HK"/>
    <property type="match status" value="1"/>
</dbReference>
<keyword evidence="10" id="KW-1185">Reference proteome</keyword>
<evidence type="ECO:0000256" key="5">
    <source>
        <dbReference type="ARBA" id="ARBA00022741"/>
    </source>
</evidence>
<evidence type="ECO:0000313" key="9">
    <source>
        <dbReference type="EMBL" id="GJD95781.1"/>
    </source>
</evidence>
<accession>A0ABQ4RY52</accession>
<gene>
    <name evidence="9" type="ORF">OCOJLMKI_2995</name>
</gene>
<dbReference type="EMBL" id="BPQP01000046">
    <property type="protein sequence ID" value="GJD95781.1"/>
    <property type="molecule type" value="Genomic_DNA"/>
</dbReference>
<dbReference type="InterPro" id="IPR036890">
    <property type="entry name" value="HATPase_C_sf"/>
</dbReference>
<comment type="catalytic activity">
    <reaction evidence="1">
        <text>ATP + protein L-histidine = ADP + protein N-phospho-L-histidine.</text>
        <dbReference type="EC" id="2.7.13.3"/>
    </reaction>
</comment>
<evidence type="ECO:0000256" key="4">
    <source>
        <dbReference type="ARBA" id="ARBA00022679"/>
    </source>
</evidence>
<evidence type="ECO:0000256" key="3">
    <source>
        <dbReference type="ARBA" id="ARBA00022553"/>
    </source>
</evidence>
<dbReference type="Gene3D" id="3.30.565.10">
    <property type="entry name" value="Histidine kinase-like ATPase, C-terminal domain"/>
    <property type="match status" value="1"/>
</dbReference>
<protein>
    <recommendedName>
        <fullName evidence="2">histidine kinase</fullName>
        <ecNumber evidence="2">2.7.13.3</ecNumber>
    </recommendedName>
</protein>